<protein>
    <submittedName>
        <fullName evidence="2">Uncharacterized protein</fullName>
    </submittedName>
</protein>
<feature type="region of interest" description="Disordered" evidence="1">
    <location>
        <begin position="1"/>
        <end position="21"/>
    </location>
</feature>
<dbReference type="Proteomes" id="UP000544331">
    <property type="component" value="Unassembled WGS sequence"/>
</dbReference>
<dbReference type="EMBL" id="JAAOAN010000538">
    <property type="protein sequence ID" value="KAF5703910.1"/>
    <property type="molecule type" value="Genomic_DNA"/>
</dbReference>
<dbReference type="AlphaFoldDB" id="A0A8H5Y0W7"/>
<name>A0A8H5Y0W7_9HYPO</name>
<sequence length="216" mass="23075">MSNKDLQTVEQEGFLDKANTTGDGLRSIAVVGEARPMDINTVDLSRASLQQSFPPATLLSSSSSISSAQRRFTFKSPVVFRAAAEAAKKKRFSGQYTTTEIGHAASKLQKGQRAIWGPCVEIRGHQRAQEVEQLAAAGIVRAAKAAEVGRGSAKLRVSVRLRVRRPSMSSGKMPRMSSGQPGLQKSVVREVEGTEAGISQAREAEMSGSEEAANST</sequence>
<feature type="region of interest" description="Disordered" evidence="1">
    <location>
        <begin position="165"/>
        <end position="216"/>
    </location>
</feature>
<gene>
    <name evidence="2" type="ORF">FMUND_12807</name>
</gene>
<reference evidence="2 3" key="1">
    <citation type="submission" date="2020-05" db="EMBL/GenBank/DDBJ databases">
        <title>Identification and distribution of gene clusters putatively required for synthesis of sphingolipid metabolism inhibitors in phylogenetically diverse species of the filamentous fungus Fusarium.</title>
        <authorList>
            <person name="Kim H.-S."/>
            <person name="Busman M."/>
            <person name="Brown D.W."/>
            <person name="Divon H."/>
            <person name="Uhlig S."/>
            <person name="Proctor R.H."/>
        </authorList>
    </citation>
    <scope>NUCLEOTIDE SEQUENCE [LARGE SCALE GENOMIC DNA]</scope>
    <source>
        <strain evidence="2 3">NRRL 66235</strain>
    </source>
</reference>
<organism evidence="2 3">
    <name type="scientific">Fusarium mundagurra</name>
    <dbReference type="NCBI Taxonomy" id="1567541"/>
    <lineage>
        <taxon>Eukaryota</taxon>
        <taxon>Fungi</taxon>
        <taxon>Dikarya</taxon>
        <taxon>Ascomycota</taxon>
        <taxon>Pezizomycotina</taxon>
        <taxon>Sordariomycetes</taxon>
        <taxon>Hypocreomycetidae</taxon>
        <taxon>Hypocreales</taxon>
        <taxon>Nectriaceae</taxon>
        <taxon>Fusarium</taxon>
        <taxon>Fusarium fujikuroi species complex</taxon>
    </lineage>
</organism>
<accession>A0A8H5Y0W7</accession>
<evidence type="ECO:0000313" key="2">
    <source>
        <dbReference type="EMBL" id="KAF5703910.1"/>
    </source>
</evidence>
<proteinExistence type="predicted"/>
<keyword evidence="3" id="KW-1185">Reference proteome</keyword>
<evidence type="ECO:0000313" key="3">
    <source>
        <dbReference type="Proteomes" id="UP000544331"/>
    </source>
</evidence>
<dbReference type="OrthoDB" id="5103935at2759"/>
<evidence type="ECO:0000256" key="1">
    <source>
        <dbReference type="SAM" id="MobiDB-lite"/>
    </source>
</evidence>
<comment type="caution">
    <text evidence="2">The sequence shown here is derived from an EMBL/GenBank/DDBJ whole genome shotgun (WGS) entry which is preliminary data.</text>
</comment>
<feature type="compositionally biased region" description="Polar residues" evidence="1">
    <location>
        <begin position="1"/>
        <end position="10"/>
    </location>
</feature>